<evidence type="ECO:0000313" key="2">
    <source>
        <dbReference type="Proteomes" id="UP000288812"/>
    </source>
</evidence>
<dbReference type="PANTHER" id="PTHR38030:SF2">
    <property type="entry name" value="PROTOPORPHYRINOGEN IX DEHYDROGENASE [QUINONE]"/>
    <property type="match status" value="1"/>
</dbReference>
<gene>
    <name evidence="1" type="ORF">EF514_06970</name>
</gene>
<dbReference type="GO" id="GO:0006783">
    <property type="term" value="P:heme biosynthetic process"/>
    <property type="evidence" value="ECO:0007669"/>
    <property type="project" value="TreeGrafter"/>
</dbReference>
<evidence type="ECO:0000313" key="1">
    <source>
        <dbReference type="EMBL" id="RVU54490.1"/>
    </source>
</evidence>
<reference evidence="1 2" key="1">
    <citation type="submission" date="2018-11" db="EMBL/GenBank/DDBJ databases">
        <title>Genome sequencing and assembly of Anaerosphaera sp. nov., GS7-6-2.</title>
        <authorList>
            <person name="Rettenmaier R."/>
            <person name="Liebl W."/>
            <person name="Zverlov V."/>
        </authorList>
    </citation>
    <scope>NUCLEOTIDE SEQUENCE [LARGE SCALE GENOMIC DNA]</scope>
    <source>
        <strain evidence="1 2">GS7-6-2</strain>
    </source>
</reference>
<dbReference type="Proteomes" id="UP000288812">
    <property type="component" value="Unassembled WGS sequence"/>
</dbReference>
<dbReference type="EMBL" id="RLIH01000009">
    <property type="protein sequence ID" value="RVU54490.1"/>
    <property type="molecule type" value="Genomic_DNA"/>
</dbReference>
<keyword evidence="2" id="KW-1185">Reference proteome</keyword>
<dbReference type="OrthoDB" id="4564047at2"/>
<dbReference type="GO" id="GO:0070819">
    <property type="term" value="F:menaquinone-dependent protoporphyrinogen oxidase activity"/>
    <property type="evidence" value="ECO:0007669"/>
    <property type="project" value="TreeGrafter"/>
</dbReference>
<dbReference type="Gene3D" id="3.40.50.360">
    <property type="match status" value="1"/>
</dbReference>
<comment type="caution">
    <text evidence="1">The sequence shown here is derived from an EMBL/GenBank/DDBJ whole genome shotgun (WGS) entry which is preliminary data.</text>
</comment>
<name>A0A437S645_9FIRM</name>
<dbReference type="SUPFAM" id="SSF52218">
    <property type="entry name" value="Flavoproteins"/>
    <property type="match status" value="1"/>
</dbReference>
<accession>A0A437S645</accession>
<proteinExistence type="predicted"/>
<dbReference type="RefSeq" id="WP_127724712.1">
    <property type="nucleotide sequence ID" value="NZ_RLIH01000009.1"/>
</dbReference>
<organism evidence="1 2">
    <name type="scientific">Anaerosphaera multitolerans</name>
    <dbReference type="NCBI Taxonomy" id="2487351"/>
    <lineage>
        <taxon>Bacteria</taxon>
        <taxon>Bacillati</taxon>
        <taxon>Bacillota</taxon>
        <taxon>Tissierellia</taxon>
        <taxon>Tissierellales</taxon>
        <taxon>Peptoniphilaceae</taxon>
        <taxon>Anaerosphaera</taxon>
    </lineage>
</organism>
<dbReference type="InterPro" id="IPR029039">
    <property type="entry name" value="Flavoprotein-like_sf"/>
</dbReference>
<dbReference type="AlphaFoldDB" id="A0A437S645"/>
<dbReference type="InterPro" id="IPR052200">
    <property type="entry name" value="Protoporphyrinogen_IX_DH"/>
</dbReference>
<sequence length="150" mass="17186">MKKVAIVYASIHHKNTEKLLFSMKKKYPIDLFNILNTEVKDLSEYEMLGFASGIYFSKFHKSIYEFLEGNENLPENVFLIYTSGDGSKRSGKKFSKVLKDKGFNVKGAFNCKGYDTFGPYKLIGGIAKGRPNEEDFKKVNEFLENILLKD</sequence>
<protein>
    <submittedName>
        <fullName evidence="1">Flavodoxin</fullName>
    </submittedName>
</protein>
<dbReference type="GO" id="GO:0010181">
    <property type="term" value="F:FMN binding"/>
    <property type="evidence" value="ECO:0007669"/>
    <property type="project" value="TreeGrafter"/>
</dbReference>
<dbReference type="PANTHER" id="PTHR38030">
    <property type="entry name" value="PROTOPORPHYRINOGEN IX DEHYDROGENASE [MENAQUINONE]"/>
    <property type="match status" value="1"/>
</dbReference>